<keyword evidence="6" id="KW-1185">Reference proteome</keyword>
<dbReference type="RefSeq" id="XP_001693964.1">
    <property type="nucleotide sequence ID" value="XM_001693912.1"/>
</dbReference>
<organism evidence="4">
    <name type="scientific">Chlamydomonas reinhardtii</name>
    <name type="common">Chlamydomonas smithii</name>
    <dbReference type="NCBI Taxonomy" id="3055"/>
    <lineage>
        <taxon>Eukaryota</taxon>
        <taxon>Viridiplantae</taxon>
        <taxon>Chlorophyta</taxon>
        <taxon>core chlorophytes</taxon>
        <taxon>Chlorophyceae</taxon>
        <taxon>CS clade</taxon>
        <taxon>Chlamydomonadales</taxon>
        <taxon>Chlamydomonadaceae</taxon>
        <taxon>Chlamydomonas</taxon>
    </lineage>
</organism>
<dbReference type="AlphaFoldDB" id="Q9LD42"/>
<accession>Q9LD42</accession>
<dbReference type="OrthoDB" id="535677at2759"/>
<dbReference type="STRING" id="3055.Q9LD42"/>
<feature type="chain" id="PRO_5014312955" evidence="1">
    <location>
        <begin position="19"/>
        <end position="362"/>
    </location>
</feature>
<evidence type="ECO:0000313" key="5">
    <source>
        <dbReference type="EMBL" id="PNW76133.1"/>
    </source>
</evidence>
<dbReference type="InterPro" id="IPR011643">
    <property type="entry name" value="HCR1"/>
</dbReference>
<dbReference type="EMBL" id="EF694949">
    <property type="protein sequence ID" value="ABS32019.1"/>
    <property type="molecule type" value="mRNA"/>
</dbReference>
<dbReference type="eggNOG" id="ENOG502SGJ0">
    <property type="taxonomic scope" value="Eukaryota"/>
</dbReference>
<evidence type="ECO:0000313" key="6">
    <source>
        <dbReference type="Proteomes" id="UP000006906"/>
    </source>
</evidence>
<dbReference type="OMA" id="CGTLSGW"/>
<sequence length="362" mass="37941">MSVGFLVLALGALVVATAQPTTTGTRFEGFSYAGNVIGYVNMTMDYCDIKAAMAAGNFTEALSIYSTGKNSFSGLARRTFFRFASYITANGSVEPLHDSILAGKDTSSLDAAIRAALADGKATLAAGLIQVGTLKYHLHEVDEAYNKIKTYLADGTGNLTNLVSDASGAPHNVDEAWALWAGGAANNCGTLSGWASSLGAAMGTTFLGKSYVNTAMINTVNEMLAAARLSTLNIQAYDAARTNEVRLLTLLGLQGVSVAAYTADAAAACKRPAAEVEDAKTMIAVHWAYLEPMLKLRNFKASAVTELHHQLTASKLSYKKVAAAVKGVLSAMGRRSSELGAPQSAIIAANWKCSSKTLRSIA</sequence>
<dbReference type="EMBL" id="AB042098">
    <property type="protein sequence ID" value="BAA94959.1"/>
    <property type="molecule type" value="mRNA"/>
</dbReference>
<protein>
    <submittedName>
        <fullName evidence="2">Fe-assimilating protein 1</fullName>
    </submittedName>
    <submittedName>
        <fullName evidence="4">High-CO2 inducible, periplasmic protein</fullName>
    </submittedName>
</protein>
<reference evidence="5" key="4">
    <citation type="submission" date="2017-07" db="EMBL/GenBank/DDBJ databases">
        <title>WGS assembly of Chlamydomonas reinhardtii.</title>
        <authorList>
            <consortium name="Chlamydomonas Annotation Team"/>
            <consortium name="JGI Annotation Team"/>
            <person name="Merchant S.S."/>
            <person name="Prochnik S.E."/>
            <person name="Vallon O."/>
            <person name="Harris E.H."/>
            <person name="Karpowicz S.J."/>
            <person name="Witman G.B."/>
            <person name="Terry A."/>
            <person name="Salamov A."/>
            <person name="Fritz-Laylin L.K."/>
            <person name="Marechal-Drouard L."/>
            <person name="Marshall W.F."/>
            <person name="Qu L.H."/>
            <person name="Nelson D.R."/>
            <person name="Sanderfoot A.A."/>
            <person name="Spalding M.H."/>
            <person name="Kapitonov V.V."/>
            <person name="Ren Q."/>
            <person name="Ferris P."/>
            <person name="Lindquist E."/>
            <person name="Shapiro H."/>
            <person name="Lucas S.M."/>
            <person name="Grimwood J."/>
            <person name="Schmutz J."/>
            <person name="Grigoriev I.V."/>
            <person name="Rokhsar D.S."/>
        </authorList>
    </citation>
    <scope>NUCLEOTIDE SEQUENCE</scope>
    <source>
        <strain evidence="5">CC-503 cw92 mt+</strain>
    </source>
</reference>
<dbReference type="GeneID" id="5719589"/>
<evidence type="ECO:0000256" key="1">
    <source>
        <dbReference type="SAM" id="SignalP"/>
    </source>
</evidence>
<evidence type="ECO:0000313" key="4">
    <source>
        <dbReference type="EMBL" id="BAA94960.1"/>
    </source>
</evidence>
<dbReference type="EMBL" id="AB042099">
    <property type="protein sequence ID" value="BAA94960.1"/>
    <property type="molecule type" value="Genomic_DNA"/>
</dbReference>
<dbReference type="PaxDb" id="3055-EDP02900"/>
<proteinExistence type="evidence at transcript level"/>
<keyword evidence="1" id="KW-0732">Signal</keyword>
<dbReference type="HOGENOM" id="CLU_765844_0_0_1"/>
<evidence type="ECO:0000313" key="3">
    <source>
        <dbReference type="EMBL" id="BAA94959.1"/>
    </source>
</evidence>
<dbReference type="Proteomes" id="UP000006906">
    <property type="component" value="Chromosome 12"/>
</dbReference>
<evidence type="ECO:0000313" key="2">
    <source>
        <dbReference type="EMBL" id="ABS32019.1"/>
    </source>
</evidence>
<reference evidence="4" key="1">
    <citation type="submission" date="2000-04" db="EMBL/GenBank/DDBJ databases">
        <title>A High-CO2-inducible, periplasmic polypeptide in a Unicellular Green Alga, Chlamydomonas reinhardtii.</title>
        <authorList>
            <person name="Iwamoto K."/>
            <person name="Sasaki T."/>
            <person name="Shimogawara K."/>
            <person name="Katagiri-Abe T."/>
            <person name="Odani S."/>
            <person name="Shiraiwa Y."/>
        </authorList>
    </citation>
    <scope>NUCLEOTIDE SEQUENCE</scope>
    <source>
        <strain evidence="3">137</strain>
        <strain evidence="4">CC125</strain>
    </source>
</reference>
<dbReference type="KEGG" id="cre:CHLRE_12g546550v5"/>
<gene>
    <name evidence="4" type="primary">h43</name>
    <name evidence="5" type="ORF">CHLRE_12g546550v5</name>
</gene>
<dbReference type="Pfam" id="PF07692">
    <property type="entry name" value="Fea1"/>
    <property type="match status" value="1"/>
</dbReference>
<dbReference type="Gramene" id="PNW76133">
    <property type="protein sequence ID" value="PNW76133"/>
    <property type="gene ID" value="CHLRE_12g546550v5"/>
</dbReference>
<reference evidence="5 6" key="2">
    <citation type="journal article" date="2007" name="Science">
        <title>The Chlamydomonas genome reveals the evolution of key animal and plant functions.</title>
        <authorList>
            <person name="Merchant S.S."/>
            <person name="Prochnik S.E."/>
            <person name="Vallon O."/>
            <person name="Harris E.H."/>
            <person name="Karpowicz S.J."/>
            <person name="Witman G.B."/>
            <person name="Terry A."/>
            <person name="Salamov A."/>
            <person name="Fritz-Laylin L.K."/>
            <person name="Marechal-Drouard L."/>
            <person name="Marshall W.F."/>
            <person name="Qu L.H."/>
            <person name="Nelson D.R."/>
            <person name="Sanderfoot A.A."/>
            <person name="Spalding M.H."/>
            <person name="Kapitonov V.V."/>
            <person name="Ren Q."/>
            <person name="Ferris P."/>
            <person name="Lindquist E."/>
            <person name="Shapiro H."/>
            <person name="Lucas S.M."/>
            <person name="Grimwood J."/>
            <person name="Schmutz J."/>
            <person name="Cardol P."/>
            <person name="Cerutti H."/>
            <person name="Chanfreau G."/>
            <person name="Chen C.L."/>
            <person name="Cognat V."/>
            <person name="Croft M.T."/>
            <person name="Dent R."/>
            <person name="Dutcher S."/>
            <person name="Fernandez E."/>
            <person name="Fukuzawa H."/>
            <person name="Gonzalez-Ballester D."/>
            <person name="Gonzalez-Halphen D."/>
            <person name="Hallmann A."/>
            <person name="Hanikenne M."/>
            <person name="Hippler M."/>
            <person name="Inwood W."/>
            <person name="Jabbari K."/>
            <person name="Kalanon M."/>
            <person name="Kuras R."/>
            <person name="Lefebvre P.A."/>
            <person name="Lemaire S.D."/>
            <person name="Lobanov A.V."/>
            <person name="Lohr M."/>
            <person name="Manuell A."/>
            <person name="Meier I."/>
            <person name="Mets L."/>
            <person name="Mittag M."/>
            <person name="Mittelmeier T."/>
            <person name="Moroney J.V."/>
            <person name="Moseley J."/>
            <person name="Napoli C."/>
            <person name="Nedelcu A.M."/>
            <person name="Niyogi K."/>
            <person name="Novoselov S.V."/>
            <person name="Paulsen I.T."/>
            <person name="Pazour G."/>
            <person name="Purton S."/>
            <person name="Ral J.P."/>
            <person name="Riano-Pachon D.M."/>
            <person name="Riekhof W."/>
            <person name="Rymarquis L."/>
            <person name="Schroda M."/>
            <person name="Stern D."/>
            <person name="Umen J."/>
            <person name="Willows R."/>
            <person name="Wilson N."/>
            <person name="Zimmer S.L."/>
            <person name="Allmer J."/>
            <person name="Balk J."/>
            <person name="Bisova K."/>
            <person name="Chen C.J."/>
            <person name="Elias M."/>
            <person name="Gendler K."/>
            <person name="Hauser C."/>
            <person name="Lamb M.R."/>
            <person name="Ledford H."/>
            <person name="Long J.C."/>
            <person name="Minagawa J."/>
            <person name="Page M.D."/>
            <person name="Pan J."/>
            <person name="Pootakham W."/>
            <person name="Roje S."/>
            <person name="Rose A."/>
            <person name="Stahlberg E."/>
            <person name="Terauchi A.M."/>
            <person name="Yang P."/>
            <person name="Ball S."/>
            <person name="Bowler C."/>
            <person name="Dieckmann C.L."/>
            <person name="Gladyshev V.N."/>
            <person name="Green P."/>
            <person name="Jorgensen R."/>
            <person name="Mayfield S."/>
            <person name="Mueller-Roeber B."/>
            <person name="Rajamani S."/>
            <person name="Sayre R.T."/>
            <person name="Brokstein P."/>
            <person name="Dubchak I."/>
            <person name="Goodstein D."/>
            <person name="Hornick L."/>
            <person name="Huang Y.W."/>
            <person name="Jhaveri J."/>
            <person name="Luo Y."/>
            <person name="Martinez D."/>
            <person name="Ngau W.C."/>
            <person name="Otillar B."/>
            <person name="Poliakov A."/>
            <person name="Porter A."/>
            <person name="Szajkowski L."/>
            <person name="Werner G."/>
            <person name="Zhou K."/>
            <person name="Grigoriev I.V."/>
            <person name="Rokhsar D.S."/>
            <person name="Grossman A.R."/>
        </authorList>
    </citation>
    <scope>NUCLEOTIDE SEQUENCE [LARGE SCALE GENOMIC DNA]</scope>
    <source>
        <strain evidence="6">CC-503</strain>
        <strain evidence="5">CC-503 cw92 mt+</strain>
    </source>
</reference>
<feature type="signal peptide" evidence="1">
    <location>
        <begin position="1"/>
        <end position="18"/>
    </location>
</feature>
<dbReference type="ProMEX" id="Q9LD42"/>
<reference evidence="2" key="3">
    <citation type="submission" date="2007-06" db="EMBL/GenBank/DDBJ databases">
        <title>FEA1, FEA2 and FRE1, encoding two homologous secreted proteins and a candidate ferrireductase, are expressed coordinately with FOX1 and FTR1 in iron-deficient Chlamydomonas reinhardtii.</title>
        <authorList>
            <person name="Allen M.D."/>
            <person name="Kropat J."/>
            <person name="del Campo J.A."/>
            <person name="Merchant S.S."/>
        </authorList>
    </citation>
    <scope>NUCLEOTIDE SEQUENCE</scope>
    <source>
        <strain evidence="2">CC-1690</strain>
    </source>
</reference>
<name>Q9LD42_CHLRE</name>
<dbReference type="EMBL" id="CM008973">
    <property type="protein sequence ID" value="PNW76133.1"/>
    <property type="molecule type" value="Genomic_DNA"/>
</dbReference>